<name>A0A6J5S034_9CAUD</name>
<proteinExistence type="predicted"/>
<reference evidence="2" key="1">
    <citation type="submission" date="2020-05" db="EMBL/GenBank/DDBJ databases">
        <authorList>
            <person name="Chiriac C."/>
            <person name="Salcher M."/>
            <person name="Ghai R."/>
            <person name="Kavagutti S V."/>
        </authorList>
    </citation>
    <scope>NUCLEOTIDE SEQUENCE</scope>
</reference>
<evidence type="ECO:0000256" key="1">
    <source>
        <dbReference type="SAM" id="Phobius"/>
    </source>
</evidence>
<organism evidence="2">
    <name type="scientific">uncultured Caudovirales phage</name>
    <dbReference type="NCBI Taxonomy" id="2100421"/>
    <lineage>
        <taxon>Viruses</taxon>
        <taxon>Duplodnaviria</taxon>
        <taxon>Heunggongvirae</taxon>
        <taxon>Uroviricota</taxon>
        <taxon>Caudoviricetes</taxon>
        <taxon>Peduoviridae</taxon>
        <taxon>Maltschvirus</taxon>
        <taxon>Maltschvirus maltsch</taxon>
    </lineage>
</organism>
<feature type="transmembrane region" description="Helical" evidence="1">
    <location>
        <begin position="77"/>
        <end position="100"/>
    </location>
</feature>
<gene>
    <name evidence="2" type="ORF">UFOVP1365_30</name>
</gene>
<sequence length="112" mass="12491">MLKIPEYIEDEETFGCQIKAHHLEQLSESNDYSKQILEHAKYLKNLEKLSILDDIKEHLLEAATGKNHMETKTALKIFLVGSAIFGGVIASMVGIIAFLLTGSHAGYIQPLH</sequence>
<keyword evidence="1" id="KW-0812">Transmembrane</keyword>
<keyword evidence="1" id="KW-0472">Membrane</keyword>
<accession>A0A6J5S034</accession>
<keyword evidence="1" id="KW-1133">Transmembrane helix</keyword>
<dbReference type="EMBL" id="LR797316">
    <property type="protein sequence ID" value="CAB4203038.1"/>
    <property type="molecule type" value="Genomic_DNA"/>
</dbReference>
<protein>
    <submittedName>
        <fullName evidence="2">Uncharacterized protein</fullName>
    </submittedName>
</protein>
<evidence type="ECO:0000313" key="2">
    <source>
        <dbReference type="EMBL" id="CAB4203038.1"/>
    </source>
</evidence>